<evidence type="ECO:0000256" key="1">
    <source>
        <dbReference type="ARBA" id="ARBA00004141"/>
    </source>
</evidence>
<accession>A0A072V501</accession>
<comment type="similarity">
    <text evidence="2">Belongs to the major facilitator superfamily. Folate-biopterin transporter (TC 2.A.71) family.</text>
</comment>
<proteinExistence type="inferred from homology"/>
<feature type="transmembrane region" description="Helical" evidence="7">
    <location>
        <begin position="26"/>
        <end position="48"/>
    </location>
</feature>
<dbReference type="Proteomes" id="UP000002051">
    <property type="component" value="Chromosome 2"/>
</dbReference>
<feature type="transmembrane region" description="Helical" evidence="7">
    <location>
        <begin position="102"/>
        <end position="126"/>
    </location>
</feature>
<reference evidence="8 10" key="2">
    <citation type="journal article" date="2014" name="BMC Genomics">
        <title>An improved genome release (version Mt4.0) for the model legume Medicago truncatula.</title>
        <authorList>
            <person name="Tang H."/>
            <person name="Krishnakumar V."/>
            <person name="Bidwell S."/>
            <person name="Rosen B."/>
            <person name="Chan A."/>
            <person name="Zhou S."/>
            <person name="Gentzbittel L."/>
            <person name="Childs K.L."/>
            <person name="Yandell M."/>
            <person name="Gundlach H."/>
            <person name="Mayer K.F."/>
            <person name="Schwartz D.C."/>
            <person name="Town C.D."/>
        </authorList>
    </citation>
    <scope>GENOME REANNOTATION</scope>
    <source>
        <strain evidence="8">A17</strain>
        <strain evidence="9 10">cv. Jemalong A17</strain>
    </source>
</reference>
<dbReference type="Gene3D" id="1.20.1250.20">
    <property type="entry name" value="MFS general substrate transporter like domains"/>
    <property type="match status" value="1"/>
</dbReference>
<dbReference type="EnsemblPlants" id="KEH37104">
    <property type="protein sequence ID" value="KEH37104"/>
    <property type="gene ID" value="MTR_2g031770"/>
</dbReference>
<dbReference type="InterPro" id="IPR039309">
    <property type="entry name" value="BT1"/>
</dbReference>
<evidence type="ECO:0000313" key="10">
    <source>
        <dbReference type="Proteomes" id="UP000002051"/>
    </source>
</evidence>
<dbReference type="PANTHER" id="PTHR31585">
    <property type="entry name" value="FOLATE-BIOPTERIN TRANSPORTER 1, CHLOROPLASTIC"/>
    <property type="match status" value="1"/>
</dbReference>
<reference evidence="9" key="3">
    <citation type="submission" date="2015-04" db="UniProtKB">
        <authorList>
            <consortium name="EnsemblPlants"/>
        </authorList>
    </citation>
    <scope>IDENTIFICATION</scope>
    <source>
        <strain evidence="9">cv. Jemalong A17</strain>
    </source>
</reference>
<keyword evidence="3" id="KW-0813">Transport</keyword>
<evidence type="ECO:0000313" key="9">
    <source>
        <dbReference type="EnsemblPlants" id="KEH37104"/>
    </source>
</evidence>
<organism evidence="8 10">
    <name type="scientific">Medicago truncatula</name>
    <name type="common">Barrel medic</name>
    <name type="synonym">Medicago tribuloides</name>
    <dbReference type="NCBI Taxonomy" id="3880"/>
    <lineage>
        <taxon>Eukaryota</taxon>
        <taxon>Viridiplantae</taxon>
        <taxon>Streptophyta</taxon>
        <taxon>Embryophyta</taxon>
        <taxon>Tracheophyta</taxon>
        <taxon>Spermatophyta</taxon>
        <taxon>Magnoliopsida</taxon>
        <taxon>eudicotyledons</taxon>
        <taxon>Gunneridae</taxon>
        <taxon>Pentapetalae</taxon>
        <taxon>rosids</taxon>
        <taxon>fabids</taxon>
        <taxon>Fabales</taxon>
        <taxon>Fabaceae</taxon>
        <taxon>Papilionoideae</taxon>
        <taxon>50 kb inversion clade</taxon>
        <taxon>NPAAA clade</taxon>
        <taxon>Hologalegina</taxon>
        <taxon>IRL clade</taxon>
        <taxon>Trifolieae</taxon>
        <taxon>Medicago</taxon>
    </lineage>
</organism>
<dbReference type="SUPFAM" id="SSF103473">
    <property type="entry name" value="MFS general substrate transporter"/>
    <property type="match status" value="1"/>
</dbReference>
<reference evidence="8 10" key="1">
    <citation type="journal article" date="2011" name="Nature">
        <title>The Medicago genome provides insight into the evolution of rhizobial symbioses.</title>
        <authorList>
            <person name="Young N.D."/>
            <person name="Debelle F."/>
            <person name="Oldroyd G.E."/>
            <person name="Geurts R."/>
            <person name="Cannon S.B."/>
            <person name="Udvardi M.K."/>
            <person name="Benedito V.A."/>
            <person name="Mayer K.F."/>
            <person name="Gouzy J."/>
            <person name="Schoof H."/>
            <person name="Van de Peer Y."/>
            <person name="Proost S."/>
            <person name="Cook D.R."/>
            <person name="Meyers B.C."/>
            <person name="Spannagl M."/>
            <person name="Cheung F."/>
            <person name="De Mita S."/>
            <person name="Krishnakumar V."/>
            <person name="Gundlach H."/>
            <person name="Zhou S."/>
            <person name="Mudge J."/>
            <person name="Bharti A.K."/>
            <person name="Murray J.D."/>
            <person name="Naoumkina M.A."/>
            <person name="Rosen B."/>
            <person name="Silverstein K.A."/>
            <person name="Tang H."/>
            <person name="Rombauts S."/>
            <person name="Zhao P.X."/>
            <person name="Zhou P."/>
            <person name="Barbe V."/>
            <person name="Bardou P."/>
            <person name="Bechner M."/>
            <person name="Bellec A."/>
            <person name="Berger A."/>
            <person name="Berges H."/>
            <person name="Bidwell S."/>
            <person name="Bisseling T."/>
            <person name="Choisne N."/>
            <person name="Couloux A."/>
            <person name="Denny R."/>
            <person name="Deshpande S."/>
            <person name="Dai X."/>
            <person name="Doyle J.J."/>
            <person name="Dudez A.M."/>
            <person name="Farmer A.D."/>
            <person name="Fouteau S."/>
            <person name="Franken C."/>
            <person name="Gibelin C."/>
            <person name="Gish J."/>
            <person name="Goldstein S."/>
            <person name="Gonzalez A.J."/>
            <person name="Green P.J."/>
            <person name="Hallab A."/>
            <person name="Hartog M."/>
            <person name="Hua A."/>
            <person name="Humphray S.J."/>
            <person name="Jeong D.H."/>
            <person name="Jing Y."/>
            <person name="Jocker A."/>
            <person name="Kenton S.M."/>
            <person name="Kim D.J."/>
            <person name="Klee K."/>
            <person name="Lai H."/>
            <person name="Lang C."/>
            <person name="Lin S."/>
            <person name="Macmil S.L."/>
            <person name="Magdelenat G."/>
            <person name="Matthews L."/>
            <person name="McCorrison J."/>
            <person name="Monaghan E.L."/>
            <person name="Mun J.H."/>
            <person name="Najar F.Z."/>
            <person name="Nicholson C."/>
            <person name="Noirot C."/>
            <person name="O'Bleness M."/>
            <person name="Paule C.R."/>
            <person name="Poulain J."/>
            <person name="Prion F."/>
            <person name="Qin B."/>
            <person name="Qu C."/>
            <person name="Retzel E.F."/>
            <person name="Riddle C."/>
            <person name="Sallet E."/>
            <person name="Samain S."/>
            <person name="Samson N."/>
            <person name="Sanders I."/>
            <person name="Saurat O."/>
            <person name="Scarpelli C."/>
            <person name="Schiex T."/>
            <person name="Segurens B."/>
            <person name="Severin A.J."/>
            <person name="Sherrier D.J."/>
            <person name="Shi R."/>
            <person name="Sims S."/>
            <person name="Singer S.R."/>
            <person name="Sinharoy S."/>
            <person name="Sterck L."/>
            <person name="Viollet A."/>
            <person name="Wang B.B."/>
            <person name="Wang K."/>
            <person name="Wang M."/>
            <person name="Wang X."/>
            <person name="Warfsmann J."/>
            <person name="Weissenbach J."/>
            <person name="White D.D."/>
            <person name="White J.D."/>
            <person name="Wiley G.B."/>
            <person name="Wincker P."/>
            <person name="Xing Y."/>
            <person name="Yang L."/>
            <person name="Yao Z."/>
            <person name="Ying F."/>
            <person name="Zhai J."/>
            <person name="Zhou L."/>
            <person name="Zuber A."/>
            <person name="Denarie J."/>
            <person name="Dixon R.A."/>
            <person name="May G.D."/>
            <person name="Schwartz D.C."/>
            <person name="Rogers J."/>
            <person name="Quetier F."/>
            <person name="Town C.D."/>
            <person name="Roe B.A."/>
        </authorList>
    </citation>
    <scope>NUCLEOTIDE SEQUENCE [LARGE SCALE GENOMIC DNA]</scope>
    <source>
        <strain evidence="8">A17</strain>
        <strain evidence="9 10">cv. Jemalong A17</strain>
    </source>
</reference>
<dbReference type="EMBL" id="CM001218">
    <property type="protein sequence ID" value="KEH37104.1"/>
    <property type="molecule type" value="Genomic_DNA"/>
</dbReference>
<comment type="subcellular location">
    <subcellularLocation>
        <location evidence="1">Membrane</location>
        <topology evidence="1">Multi-pass membrane protein</topology>
    </subcellularLocation>
</comment>
<dbReference type="GO" id="GO:0098838">
    <property type="term" value="P:folate transmembrane transport"/>
    <property type="evidence" value="ECO:0000318"/>
    <property type="project" value="GO_Central"/>
</dbReference>
<protein>
    <submittedName>
        <fullName evidence="8">Folate-biopterin transporter</fullName>
    </submittedName>
</protein>
<keyword evidence="5 7" id="KW-1133">Transmembrane helix</keyword>
<dbReference type="InterPro" id="IPR036259">
    <property type="entry name" value="MFS_trans_sf"/>
</dbReference>
<dbReference type="STRING" id="3880.A0A072V501"/>
<dbReference type="HOGENOM" id="CLU_1176937_0_0_1"/>
<dbReference type="Pfam" id="PF03092">
    <property type="entry name" value="BT1"/>
    <property type="match status" value="1"/>
</dbReference>
<feature type="transmembrane region" description="Helical" evidence="7">
    <location>
        <begin position="195"/>
        <end position="214"/>
    </location>
</feature>
<dbReference type="PANTHER" id="PTHR31585:SF2">
    <property type="entry name" value="FOLATE-BIOPTERIN TRANSPORTER 7-RELATED"/>
    <property type="match status" value="1"/>
</dbReference>
<gene>
    <name evidence="8" type="ordered locus">MTR_2g031770</name>
</gene>
<evidence type="ECO:0000256" key="6">
    <source>
        <dbReference type="ARBA" id="ARBA00023136"/>
    </source>
</evidence>
<sequence>MVSSKGVANSKIDDDDGGGDKLMRKVLGLGFSVQGFRCFPWLVVSFFLKDGLNVNPSTLQILLSSANLPMVGKPLYGLVSDSVYISGQHRVPYIAFGAFLQALSWLAIAISPSSISVFTISIYLLLSNLGASITEVGNDAIVAEMGKQPPSSTKHSQQPSSSGNLQSFVWIASSVGGVAGNLLGGIFISRLSPQSMFMFFGLLVALQFFITISIRESSLGLPKNPSIGIKKQLSEL</sequence>
<name>A0A072V501_MEDTR</name>
<keyword evidence="6 7" id="KW-0472">Membrane</keyword>
<keyword evidence="10" id="KW-1185">Reference proteome</keyword>
<dbReference type="GO" id="GO:0008517">
    <property type="term" value="F:folic acid transmembrane transporter activity"/>
    <property type="evidence" value="ECO:0000318"/>
    <property type="project" value="GO_Central"/>
</dbReference>
<evidence type="ECO:0000313" key="8">
    <source>
        <dbReference type="EMBL" id="KEH37104.1"/>
    </source>
</evidence>
<evidence type="ECO:0000256" key="7">
    <source>
        <dbReference type="SAM" id="Phobius"/>
    </source>
</evidence>
<dbReference type="AlphaFoldDB" id="A0A072V501"/>
<feature type="transmembrane region" description="Helical" evidence="7">
    <location>
        <begin position="168"/>
        <end position="189"/>
    </location>
</feature>
<evidence type="ECO:0000256" key="2">
    <source>
        <dbReference type="ARBA" id="ARBA00007015"/>
    </source>
</evidence>
<evidence type="ECO:0000256" key="4">
    <source>
        <dbReference type="ARBA" id="ARBA00022692"/>
    </source>
</evidence>
<evidence type="ECO:0000256" key="3">
    <source>
        <dbReference type="ARBA" id="ARBA00022448"/>
    </source>
</evidence>
<keyword evidence="4 7" id="KW-0812">Transmembrane</keyword>
<evidence type="ECO:0000256" key="5">
    <source>
        <dbReference type="ARBA" id="ARBA00022989"/>
    </source>
</evidence>
<dbReference type="GO" id="GO:0016020">
    <property type="term" value="C:membrane"/>
    <property type="evidence" value="ECO:0007669"/>
    <property type="project" value="UniProtKB-SubCell"/>
</dbReference>